<keyword evidence="5" id="KW-1185">Reference proteome</keyword>
<dbReference type="STRING" id="288992.SAMN04488522_102289"/>
<dbReference type="Pfam" id="PF08719">
    <property type="entry name" value="NADAR"/>
    <property type="match status" value="1"/>
</dbReference>
<comment type="catalytic activity">
    <reaction evidence="2">
        <text>2,5-diamino-6-hydroxy-4-(5-phosphoribosylamino)-pyrimidine + H2O = 2,5,6-triamino-4-hydroxypyrimidine + D-ribose 5-phosphate</text>
        <dbReference type="Rhea" id="RHEA:23436"/>
        <dbReference type="ChEBI" id="CHEBI:15377"/>
        <dbReference type="ChEBI" id="CHEBI:58614"/>
        <dbReference type="ChEBI" id="CHEBI:78346"/>
        <dbReference type="ChEBI" id="CHEBI:137796"/>
    </reaction>
</comment>
<gene>
    <name evidence="4" type="ORF">SAMN04488522_102289</name>
</gene>
<dbReference type="OrthoDB" id="67297at2"/>
<evidence type="ECO:0000256" key="2">
    <source>
        <dbReference type="ARBA" id="ARBA00000751"/>
    </source>
</evidence>
<organism evidence="4 5">
    <name type="scientific">Pedobacter caeni</name>
    <dbReference type="NCBI Taxonomy" id="288992"/>
    <lineage>
        <taxon>Bacteria</taxon>
        <taxon>Pseudomonadati</taxon>
        <taxon>Bacteroidota</taxon>
        <taxon>Sphingobacteriia</taxon>
        <taxon>Sphingobacteriales</taxon>
        <taxon>Sphingobacteriaceae</taxon>
        <taxon>Pedobacter</taxon>
    </lineage>
</organism>
<protein>
    <recommendedName>
        <fullName evidence="3">NADAR domain-containing protein</fullName>
    </recommendedName>
</protein>
<reference evidence="5" key="1">
    <citation type="submission" date="2016-11" db="EMBL/GenBank/DDBJ databases">
        <authorList>
            <person name="Varghese N."/>
            <person name="Submissions S."/>
        </authorList>
    </citation>
    <scope>NUCLEOTIDE SEQUENCE [LARGE SCALE GENOMIC DNA]</scope>
    <source>
        <strain evidence="5">DSM 16990</strain>
    </source>
</reference>
<evidence type="ECO:0000256" key="1">
    <source>
        <dbReference type="ARBA" id="ARBA00000022"/>
    </source>
</evidence>
<dbReference type="CDD" id="cd15457">
    <property type="entry name" value="NADAR"/>
    <property type="match status" value="1"/>
</dbReference>
<dbReference type="InterPro" id="IPR012816">
    <property type="entry name" value="NADAR"/>
</dbReference>
<dbReference type="Proteomes" id="UP000184287">
    <property type="component" value="Unassembled WGS sequence"/>
</dbReference>
<proteinExistence type="predicted"/>
<accession>A0A1M4ZDT9</accession>
<dbReference type="EMBL" id="FQUQ01000002">
    <property type="protein sequence ID" value="SHF16171.1"/>
    <property type="molecule type" value="Genomic_DNA"/>
</dbReference>
<name>A0A1M4ZDT9_9SPHI</name>
<dbReference type="SUPFAM" id="SSF143990">
    <property type="entry name" value="YbiA-like"/>
    <property type="match status" value="1"/>
</dbReference>
<dbReference type="Gene3D" id="1.10.357.40">
    <property type="entry name" value="YbiA-like"/>
    <property type="match status" value="1"/>
</dbReference>
<evidence type="ECO:0000313" key="4">
    <source>
        <dbReference type="EMBL" id="SHF16171.1"/>
    </source>
</evidence>
<evidence type="ECO:0000259" key="3">
    <source>
        <dbReference type="Pfam" id="PF08719"/>
    </source>
</evidence>
<evidence type="ECO:0000313" key="5">
    <source>
        <dbReference type="Proteomes" id="UP000184287"/>
    </source>
</evidence>
<dbReference type="RefSeq" id="WP_073230089.1">
    <property type="nucleotide sequence ID" value="NZ_FQUQ01000002.1"/>
</dbReference>
<sequence length="183" mass="21234">MTNSHKEELIKKYQKKEKIKFLFFWGHQPAKDGHISASCFSQWWIAPFTHEGKTYPSTEHWMMAKKAELFEDFAIAKRILEVKSPAEVKKLGRLVERFDAKVWDAHKFDIVLAGNYHKFNQHQELKDFLLQTKNRVIVEASPVDPVWGIGLAADDPKAENPLLWKGENLLGFVLMEVRSQLNA</sequence>
<dbReference type="InterPro" id="IPR037238">
    <property type="entry name" value="YbiA-like_sf"/>
</dbReference>
<dbReference type="AlphaFoldDB" id="A0A1M4ZDT9"/>
<dbReference type="NCBIfam" id="TIGR02464">
    <property type="entry name" value="ribofla_fusion"/>
    <property type="match status" value="1"/>
</dbReference>
<feature type="domain" description="NADAR" evidence="3">
    <location>
        <begin position="23"/>
        <end position="181"/>
    </location>
</feature>
<comment type="catalytic activity">
    <reaction evidence="1">
        <text>5-amino-6-(5-phospho-D-ribosylamino)uracil + H2O = 5,6-diaminouracil + D-ribose 5-phosphate</text>
        <dbReference type="Rhea" id="RHEA:55020"/>
        <dbReference type="ChEBI" id="CHEBI:15377"/>
        <dbReference type="ChEBI" id="CHEBI:46252"/>
        <dbReference type="ChEBI" id="CHEBI:58453"/>
        <dbReference type="ChEBI" id="CHEBI:78346"/>
    </reaction>
</comment>